<proteinExistence type="predicted"/>
<protein>
    <recommendedName>
        <fullName evidence="3">Glycosaminoglycan attachment site</fullName>
    </recommendedName>
</protein>
<reference evidence="1 2" key="1">
    <citation type="submission" date="2023-09" db="EMBL/GenBank/DDBJ databases">
        <title>Buttiauxella selenatireducens sp. nov., isolated from the rhizosphere of Cardamine hupingshanesis.</title>
        <authorList>
            <person name="Zhang S."/>
            <person name="Xu Z."/>
            <person name="Wang H."/>
            <person name="Guo Y."/>
        </authorList>
    </citation>
    <scope>NUCLEOTIDE SEQUENCE [LARGE SCALE GENOMIC DNA]</scope>
    <source>
        <strain evidence="1 2">R73</strain>
    </source>
</reference>
<accession>A0ABY9S6R5</accession>
<dbReference type="RefSeq" id="WP_309874871.1">
    <property type="nucleotide sequence ID" value="NZ_CP133838.1"/>
</dbReference>
<dbReference type="Proteomes" id="UP001246690">
    <property type="component" value="Chromosome"/>
</dbReference>
<name>A0ABY9S6R5_9ENTR</name>
<gene>
    <name evidence="1" type="ORF">RHD99_14800</name>
</gene>
<sequence length="449" mass="52474">MLNNMKLLEINKEQFEIYSYGRYPYVKTFSEEICWFKFEENEITLLATIVYCKIDKDFNAIFLGRDLNKKFRAIKVMVSFESKDDLISEMNACIPQLLSQHNNGLFMQGDEASETFSIFLSKVPDHKKNIYLKMLLEEPKHYPAYIVMQELAYWFKDPDGIFIRDFQSASFNSRLFELYLNAIFYEMDFEINRSHAQPDYMISKSGIEIAVEAVTIGEMEEPANKLILDEQGFENLQSYVKQQMPFKFARTLLNKVRHRPEPLKLCYWELEHTQDKPFMIAIHDYSRRMSMSFSMPALQSYLYGMDSESGTRIEQHYFESRSIQSNFFGSKKNENVSAILLATNATIPKFDRMGIIAGIEQHNVKTLIRGVKTDDDCTPIPFIADVSDPSYEEPWCTAAYMFHNPNALKPIYPGLFPNVVHVFLEHGELLQYYPPNYILTSTTQVFEFE</sequence>
<dbReference type="EMBL" id="CP133838">
    <property type="protein sequence ID" value="WMY72740.1"/>
    <property type="molecule type" value="Genomic_DNA"/>
</dbReference>
<evidence type="ECO:0008006" key="3">
    <source>
        <dbReference type="Google" id="ProtNLM"/>
    </source>
</evidence>
<evidence type="ECO:0000313" key="2">
    <source>
        <dbReference type="Proteomes" id="UP001246690"/>
    </source>
</evidence>
<evidence type="ECO:0000313" key="1">
    <source>
        <dbReference type="EMBL" id="WMY72740.1"/>
    </source>
</evidence>
<organism evidence="1 2">
    <name type="scientific">Buttiauxella selenatireducens</name>
    <dbReference type="NCBI Taxonomy" id="3073902"/>
    <lineage>
        <taxon>Bacteria</taxon>
        <taxon>Pseudomonadati</taxon>
        <taxon>Pseudomonadota</taxon>
        <taxon>Gammaproteobacteria</taxon>
        <taxon>Enterobacterales</taxon>
        <taxon>Enterobacteriaceae</taxon>
        <taxon>Buttiauxella</taxon>
    </lineage>
</organism>
<keyword evidence="2" id="KW-1185">Reference proteome</keyword>